<dbReference type="SUPFAM" id="SSF111331">
    <property type="entry name" value="NAD kinase/diacylglycerol kinase-like"/>
    <property type="match status" value="1"/>
</dbReference>
<accession>A0A7R8X0J4</accession>
<dbReference type="Gene3D" id="3.40.50.10330">
    <property type="entry name" value="Probable inorganic polyphosphate/atp-NAD kinase, domain 1"/>
    <property type="match status" value="1"/>
</dbReference>
<reference evidence="1" key="1">
    <citation type="submission" date="2020-11" db="EMBL/GenBank/DDBJ databases">
        <authorList>
            <person name="Tran Van P."/>
        </authorList>
    </citation>
    <scope>NUCLEOTIDE SEQUENCE</scope>
</reference>
<dbReference type="AlphaFoldDB" id="A0A7R8X0J4"/>
<name>A0A7R8X0J4_9CRUS</name>
<evidence type="ECO:0000313" key="1">
    <source>
        <dbReference type="EMBL" id="CAD7238708.1"/>
    </source>
</evidence>
<dbReference type="EMBL" id="OB707034">
    <property type="protein sequence ID" value="CAD7238708.1"/>
    <property type="molecule type" value="Genomic_DNA"/>
</dbReference>
<gene>
    <name evidence="1" type="ORF">CTOB1V02_LOCUS16523</name>
</gene>
<protein>
    <submittedName>
        <fullName evidence="1">Uncharacterized protein</fullName>
    </submittedName>
</protein>
<dbReference type="InterPro" id="IPR017438">
    <property type="entry name" value="ATP-NAD_kinase_N"/>
</dbReference>
<dbReference type="InterPro" id="IPR016064">
    <property type="entry name" value="NAD/diacylglycerol_kinase_sf"/>
</dbReference>
<sequence length="55" mass="6029">MGTKDIQFAIYDQLKAKGIVDEEVRIVNTYDELIGYKPNLVITLGGDGTILSAID</sequence>
<organism evidence="1">
    <name type="scientific">Cyprideis torosa</name>
    <dbReference type="NCBI Taxonomy" id="163714"/>
    <lineage>
        <taxon>Eukaryota</taxon>
        <taxon>Metazoa</taxon>
        <taxon>Ecdysozoa</taxon>
        <taxon>Arthropoda</taxon>
        <taxon>Crustacea</taxon>
        <taxon>Oligostraca</taxon>
        <taxon>Ostracoda</taxon>
        <taxon>Podocopa</taxon>
        <taxon>Podocopida</taxon>
        <taxon>Cytherocopina</taxon>
        <taxon>Cytheroidea</taxon>
        <taxon>Cytherideidae</taxon>
        <taxon>Cyprideis</taxon>
    </lineage>
</organism>
<proteinExistence type="predicted"/>
<feature type="non-terminal residue" evidence="1">
    <location>
        <position position="1"/>
    </location>
</feature>